<feature type="region of interest" description="Disordered" evidence="1">
    <location>
        <begin position="410"/>
        <end position="476"/>
    </location>
</feature>
<sequence length="706" mass="82001">MATATPPSSNFTIPLPWTGLRINPFTSSPSPSSSSFSLPRARSFPSTVSPICVYSHQFQPQSQLPLLLPRRPVPITLVSAGRSKKKPGGSSSGRIEGSGEVRRQAKERARVRSRRLAENRFYRRKRQAANQADNFTDDELQAIGLGYDRAVRFLSKDDPLLRHPYDWYKYGRYGPYSWRGIVVGPPIRGRFSDDRVTLINDVRTHEEWDEIDQFEMSKDYCSRLNPSAGLRYYWVFVRHPKWRPTELPWQQWTLVAEVAMEAGNQRLDKWSLMGRLGNRVRSTITQCAAWMRPDIIYVKRPVYQCRFEPQDEFFKMLGPLLDPSIESQYPCELRHEDGRVEVCTYFAGLCKIVKCNPKAYVDDVVKAYQKLSEDGKSRCLEFLLSNHPMELLHPYTKEWKAKLEEMELGCDAPDDSEDEADDDSDGHDESQIMDWTEEGESDRDEEEENEDEEVIDVGDEDDEETETNPEETKEYWDALWRKTAKSSNDMEKLVKRSIELSNKHYKEQMLQENKRKETNSANNENAVDVDLEDEDMEEWFEEERNNAGHSTKRKVKKRKIPPELFLRASVRHFTYRNLVKEIVLMRHAIIDGDVICMCTGITDPHMELRDSGDKIGDTQALRTLRQAHETLETRNQRKSHQRRSSDAQVRTYRVREYVPWPPIGGRKVPFAAIADTSIFPNAWQLFSNRRLQFPDIVCRLALSVLP</sequence>
<dbReference type="AlphaFoldDB" id="A0A8J5HPD5"/>
<feature type="region of interest" description="Disordered" evidence="1">
    <location>
        <begin position="78"/>
        <end position="110"/>
    </location>
</feature>
<dbReference type="PANTHER" id="PTHR37911">
    <property type="entry name" value="OSJNBA0067K08.20 PROTEIN"/>
    <property type="match status" value="1"/>
</dbReference>
<evidence type="ECO:0000313" key="2">
    <source>
        <dbReference type="EMBL" id="KAG6533163.1"/>
    </source>
</evidence>
<dbReference type="Proteomes" id="UP000734854">
    <property type="component" value="Unassembled WGS sequence"/>
</dbReference>
<comment type="caution">
    <text evidence="2">The sequence shown here is derived from an EMBL/GenBank/DDBJ whole genome shotgun (WGS) entry which is preliminary data.</text>
</comment>
<keyword evidence="3" id="KW-1185">Reference proteome</keyword>
<evidence type="ECO:0000256" key="1">
    <source>
        <dbReference type="SAM" id="MobiDB-lite"/>
    </source>
</evidence>
<evidence type="ECO:0000313" key="3">
    <source>
        <dbReference type="Proteomes" id="UP000734854"/>
    </source>
</evidence>
<protein>
    <submittedName>
        <fullName evidence="2">Uncharacterized protein</fullName>
    </submittedName>
</protein>
<dbReference type="PANTHER" id="PTHR37911:SF1">
    <property type="entry name" value="OS04G0497900 PROTEIN"/>
    <property type="match status" value="1"/>
</dbReference>
<reference evidence="2 3" key="1">
    <citation type="submission" date="2020-08" db="EMBL/GenBank/DDBJ databases">
        <title>Plant Genome Project.</title>
        <authorList>
            <person name="Zhang R.-G."/>
        </authorList>
    </citation>
    <scope>NUCLEOTIDE SEQUENCE [LARGE SCALE GENOMIC DNA]</scope>
    <source>
        <tissue evidence="2">Rhizome</tissue>
    </source>
</reference>
<gene>
    <name evidence="2" type="ORF">ZIOFF_007029</name>
</gene>
<feature type="compositionally biased region" description="Basic and acidic residues" evidence="1">
    <location>
        <begin position="97"/>
        <end position="110"/>
    </location>
</feature>
<feature type="compositionally biased region" description="Acidic residues" evidence="1">
    <location>
        <begin position="410"/>
        <end position="426"/>
    </location>
</feature>
<organism evidence="2 3">
    <name type="scientific">Zingiber officinale</name>
    <name type="common">Ginger</name>
    <name type="synonym">Amomum zingiber</name>
    <dbReference type="NCBI Taxonomy" id="94328"/>
    <lineage>
        <taxon>Eukaryota</taxon>
        <taxon>Viridiplantae</taxon>
        <taxon>Streptophyta</taxon>
        <taxon>Embryophyta</taxon>
        <taxon>Tracheophyta</taxon>
        <taxon>Spermatophyta</taxon>
        <taxon>Magnoliopsida</taxon>
        <taxon>Liliopsida</taxon>
        <taxon>Zingiberales</taxon>
        <taxon>Zingiberaceae</taxon>
        <taxon>Zingiber</taxon>
    </lineage>
</organism>
<accession>A0A8J5HPD5</accession>
<dbReference type="EMBL" id="JACMSC010000002">
    <property type="protein sequence ID" value="KAG6533163.1"/>
    <property type="molecule type" value="Genomic_DNA"/>
</dbReference>
<proteinExistence type="predicted"/>
<feature type="compositionally biased region" description="Acidic residues" evidence="1">
    <location>
        <begin position="435"/>
        <end position="469"/>
    </location>
</feature>
<name>A0A8J5HPD5_ZINOF</name>